<gene>
    <name evidence="1" type="ORF">CKAH01_18936</name>
</gene>
<sequence length="66" mass="7095">MGCAQRRIGPPSACSWRPILHPESENPKVLPSLPATVPRPGAGFNVPPKSGLKSVLFLFMAFLSHT</sequence>
<dbReference type="Proteomes" id="UP001281614">
    <property type="component" value="Unassembled WGS sequence"/>
</dbReference>
<dbReference type="EMBL" id="VYYT01000439">
    <property type="protein sequence ID" value="KAK2735767.1"/>
    <property type="molecule type" value="Genomic_DNA"/>
</dbReference>
<evidence type="ECO:0000313" key="1">
    <source>
        <dbReference type="EMBL" id="KAK2735767.1"/>
    </source>
</evidence>
<protein>
    <submittedName>
        <fullName evidence="1">Uncharacterized protein</fullName>
    </submittedName>
</protein>
<organism evidence="1 2">
    <name type="scientific">Colletotrichum kahawae</name>
    <name type="common">Coffee berry disease fungus</name>
    <dbReference type="NCBI Taxonomy" id="34407"/>
    <lineage>
        <taxon>Eukaryota</taxon>
        <taxon>Fungi</taxon>
        <taxon>Dikarya</taxon>
        <taxon>Ascomycota</taxon>
        <taxon>Pezizomycotina</taxon>
        <taxon>Sordariomycetes</taxon>
        <taxon>Hypocreomycetidae</taxon>
        <taxon>Glomerellales</taxon>
        <taxon>Glomerellaceae</taxon>
        <taxon>Colletotrichum</taxon>
        <taxon>Colletotrichum gloeosporioides species complex</taxon>
    </lineage>
</organism>
<comment type="caution">
    <text evidence="1">The sequence shown here is derived from an EMBL/GenBank/DDBJ whole genome shotgun (WGS) entry which is preliminary data.</text>
</comment>
<name>A0AAD9Y332_COLKA</name>
<keyword evidence="2" id="KW-1185">Reference proteome</keyword>
<reference evidence="1" key="1">
    <citation type="submission" date="2023-02" db="EMBL/GenBank/DDBJ databases">
        <title>Colletotrichum kahawae CIFC_Que2 genome sequencing and assembly.</title>
        <authorList>
            <person name="Baroncelli R."/>
        </authorList>
    </citation>
    <scope>NUCLEOTIDE SEQUENCE</scope>
    <source>
        <strain evidence="1">CIFC_Que2</strain>
    </source>
</reference>
<dbReference type="AlphaFoldDB" id="A0AAD9Y332"/>
<evidence type="ECO:0000313" key="2">
    <source>
        <dbReference type="Proteomes" id="UP001281614"/>
    </source>
</evidence>
<proteinExistence type="predicted"/>
<accession>A0AAD9Y332</accession>